<evidence type="ECO:0000256" key="1">
    <source>
        <dbReference type="SAM" id="Coils"/>
    </source>
</evidence>
<dbReference type="Gene3D" id="3.40.50.300">
    <property type="entry name" value="P-loop containing nucleotide triphosphate hydrolases"/>
    <property type="match status" value="1"/>
</dbReference>
<dbReference type="EMBL" id="FPBA01000025">
    <property type="protein sequence ID" value="SFU01570.1"/>
    <property type="molecule type" value="Genomic_DNA"/>
</dbReference>
<reference evidence="4" key="1">
    <citation type="submission" date="2016-10" db="EMBL/GenBank/DDBJ databases">
        <authorList>
            <person name="Varghese N."/>
            <person name="Submissions S."/>
        </authorList>
    </citation>
    <scope>NUCLEOTIDE SEQUENCE [LARGE SCALE GENOMIC DNA]</scope>
    <source>
        <strain evidence="4">DSM 46136</strain>
    </source>
</reference>
<keyword evidence="4" id="KW-1185">Reference proteome</keyword>
<dbReference type="Pfam" id="PF13476">
    <property type="entry name" value="AAA_23"/>
    <property type="match status" value="1"/>
</dbReference>
<feature type="domain" description="Rad50/SbcC-type AAA" evidence="2">
    <location>
        <begin position="16"/>
        <end position="247"/>
    </location>
</feature>
<dbReference type="AlphaFoldDB" id="A0A1I7CQ43"/>
<evidence type="ECO:0000259" key="2">
    <source>
        <dbReference type="Pfam" id="PF13476"/>
    </source>
</evidence>
<name>A0A1I7CQ43_9ACTN</name>
<evidence type="ECO:0000313" key="3">
    <source>
        <dbReference type="EMBL" id="SFU01570.1"/>
    </source>
</evidence>
<dbReference type="RefSeq" id="WP_093583460.1">
    <property type="nucleotide sequence ID" value="NZ_FPBA01000025.1"/>
</dbReference>
<dbReference type="GO" id="GO:0016887">
    <property type="term" value="F:ATP hydrolysis activity"/>
    <property type="evidence" value="ECO:0007669"/>
    <property type="project" value="InterPro"/>
</dbReference>
<dbReference type="InterPro" id="IPR027417">
    <property type="entry name" value="P-loop_NTPase"/>
</dbReference>
<gene>
    <name evidence="3" type="ORF">SAMN05660657_04744</name>
</gene>
<protein>
    <recommendedName>
        <fullName evidence="2">Rad50/SbcC-type AAA domain-containing protein</fullName>
    </recommendedName>
</protein>
<evidence type="ECO:0000313" key="4">
    <source>
        <dbReference type="Proteomes" id="UP000199546"/>
    </source>
</evidence>
<keyword evidence="1" id="KW-0175">Coiled coil</keyword>
<dbReference type="SUPFAM" id="SSF52540">
    <property type="entry name" value="P-loop containing nucleoside triphosphate hydrolases"/>
    <property type="match status" value="1"/>
</dbReference>
<feature type="coiled-coil region" evidence="1">
    <location>
        <begin position="362"/>
        <end position="417"/>
    </location>
</feature>
<dbReference type="STRING" id="1296565.SAMN05660657_04744"/>
<dbReference type="GO" id="GO:0006302">
    <property type="term" value="P:double-strand break repair"/>
    <property type="evidence" value="ECO:0007669"/>
    <property type="project" value="InterPro"/>
</dbReference>
<sequence length="610" mass="67110">MAQLKLTHLTFIGTSVEPAQVEFGPSVTIVRGPSDTGKSFIVDALDFMLGANALKEIPEREAYSTVLLGLEMPDGEAVTLTRSVNGGNLGLYLSDIRDGPLTIPDQTLTPKHNAASVTNISRYLLGAIGMDGRQVRKNVRNATDSLSFRNVAHLCVVDETQMQAETPPALTGNYVTKTKEVSVLKMFLQDEDDSGLVEVESQSELVKLSKAKIDVVERLLRELEARLADEPEASELRDQLRRLTATIEEQSSPISDLVESRTALSAALQDRQRELAQLETEWGDTGALQNRFDILRRKYDSDLARLDTVREAGNLLGYFTAGTCAFCGAEPENQHNNTECDGDTTSFGAAIDEQVRRTRALADDLQSTIADVAERRQEVRRLATLSIGERERLIRNLAEVEKTLTRSNTALKDLLSKRASIERSLGLYDQIEALEKMKRVVVDEATAETAAVAASVNLRAQREFSRELVERLAAWGFPNPNDVRYDASAQDIVAGDQLRSAHGKGVRAILHGAFTLGLAKYCSDRDIPHPGFVVLDSPLVTYRPPDQMQAEDGEPPADVVTAFYQDIQRHAIGQVIVMENTDPTEALDAQTTDIIFTASGFGRYGFFPVE</sequence>
<accession>A0A1I7CQ43</accession>
<proteinExistence type="predicted"/>
<dbReference type="Proteomes" id="UP000199546">
    <property type="component" value="Unassembled WGS sequence"/>
</dbReference>
<organism evidence="3 4">
    <name type="scientific">Geodermatophilus amargosae</name>
    <dbReference type="NCBI Taxonomy" id="1296565"/>
    <lineage>
        <taxon>Bacteria</taxon>
        <taxon>Bacillati</taxon>
        <taxon>Actinomycetota</taxon>
        <taxon>Actinomycetes</taxon>
        <taxon>Geodermatophilales</taxon>
        <taxon>Geodermatophilaceae</taxon>
        <taxon>Geodermatophilus</taxon>
    </lineage>
</organism>
<dbReference type="InterPro" id="IPR038729">
    <property type="entry name" value="Rad50/SbcC_AAA"/>
</dbReference>